<keyword evidence="3" id="KW-1185">Reference proteome</keyword>
<reference evidence="2 3" key="1">
    <citation type="submission" date="2017-08" db="EMBL/GenBank/DDBJ databases">
        <title>Reclassification of Bisgaard taxon 37 and 44.</title>
        <authorList>
            <person name="Christensen H."/>
        </authorList>
    </citation>
    <scope>NUCLEOTIDE SEQUENCE [LARGE SCALE GENOMIC DNA]</scope>
    <source>
        <strain evidence="2 3">111</strain>
    </source>
</reference>
<dbReference type="Pfam" id="PF01755">
    <property type="entry name" value="Glyco_transf_25"/>
    <property type="match status" value="1"/>
</dbReference>
<evidence type="ECO:0000313" key="2">
    <source>
        <dbReference type="EMBL" id="RIY38824.1"/>
    </source>
</evidence>
<accession>A0A3A1YQY8</accession>
<evidence type="ECO:0000313" key="3">
    <source>
        <dbReference type="Proteomes" id="UP000265916"/>
    </source>
</evidence>
<evidence type="ECO:0000259" key="1">
    <source>
        <dbReference type="Pfam" id="PF01755"/>
    </source>
</evidence>
<gene>
    <name evidence="2" type="ORF">CKF58_03345</name>
</gene>
<feature type="domain" description="Glycosyl transferase family 25" evidence="1">
    <location>
        <begin position="358"/>
        <end position="470"/>
    </location>
</feature>
<sequence length="863" mass="99701">MFYFEDQADSLAEFYLRNPHCKNFIPLAVPNPHKLTAAQIAQHWSFTRHIPDKQNPNSGLKVMDFHSWTYIECLNLAYAYCQKYYGCLPNDWVLMAWSHEEIVPNWQLRFNYLAYACAYLPHYSEDISGILLNHIEFNPQEQLTPQQLEATSSVKLAKNNFLELDEEFITGQAGKPFYLSQVISLAYFNFLFSAMRFKTLEKFAQSEQKIYANLVVEVNPNLYALMPSLATRTKNLEEEYLVMRNVQHELQSLAKAYSYRHPPKPAISISDTPFKGRKAKPLPWQKERQKQGMVEIADFSSLQTINQQYTQVASVDSSEYNELKIQPNAISLCNPQPYTAIDLQQAQSGIRDHIRGMRKFVINLDRNPERLASFKDNPEVEEFVRVPAIDGKALSPEQIAASFDQELFHKHYLRYATVSEIGCALSHQQILLNVLADASIGDNEFVLIAEDDIVLYPTWYGHVNEMLEALLPNPVHNIIALNNVMRSSSFKLGDIEQQVKSANLNYDPSIVHTVNNLPYLGKDRPALPILTHNNARNTSLVGVKEFTPRGGGFYLVRKRAIRENQEMLTGKCFWLADDFALILKHPSTNELAFGLPIFCYQNYSKLPSNLEEDRKQSELNQLKLARRNPLDKNQYYQKLDKSLFYVLQHSLSREEILQKYPGMRIITKPDIQSIKPEILDKHIDFAALSQHLVRAPSEEEISDLIMMRTLVHHVEQEYHGRIQMIFCIRDDQEFNKEILKKVSKYIYWVSNRGTLMAYYGTLGAPGQPENQVMNSQEFKEFTGMESFEHWLVSKEDNMGVDYHADKSILPSLTAFWFMSNKIKLAALQQPSKYPAAYLQNYFYTQDEHEIAFANPPVFVPRKD</sequence>
<proteinExistence type="predicted"/>
<organism evidence="2 3">
    <name type="scientific">Psittacicella hinzii</name>
    <dbReference type="NCBI Taxonomy" id="2028575"/>
    <lineage>
        <taxon>Bacteria</taxon>
        <taxon>Pseudomonadati</taxon>
        <taxon>Pseudomonadota</taxon>
        <taxon>Gammaproteobacteria</taxon>
        <taxon>Pasteurellales</taxon>
        <taxon>Psittacicellaceae</taxon>
        <taxon>Psittacicella</taxon>
    </lineage>
</organism>
<name>A0A3A1YQY8_9GAMM</name>
<protein>
    <recommendedName>
        <fullName evidence="1">Glycosyl transferase family 25 domain-containing protein</fullName>
    </recommendedName>
</protein>
<dbReference type="EMBL" id="NRJG01000052">
    <property type="protein sequence ID" value="RIY38824.1"/>
    <property type="molecule type" value="Genomic_DNA"/>
</dbReference>
<dbReference type="InterPro" id="IPR002654">
    <property type="entry name" value="Glyco_trans_25"/>
</dbReference>
<dbReference type="OrthoDB" id="9816113at2"/>
<dbReference type="CDD" id="cd06532">
    <property type="entry name" value="Glyco_transf_25"/>
    <property type="match status" value="1"/>
</dbReference>
<dbReference type="AlphaFoldDB" id="A0A3A1YQY8"/>
<dbReference type="Proteomes" id="UP000265916">
    <property type="component" value="Unassembled WGS sequence"/>
</dbReference>
<comment type="caution">
    <text evidence="2">The sequence shown here is derived from an EMBL/GenBank/DDBJ whole genome shotgun (WGS) entry which is preliminary data.</text>
</comment>
<dbReference type="RefSeq" id="WP_119530965.1">
    <property type="nucleotide sequence ID" value="NZ_JBHSSP010000045.1"/>
</dbReference>